<comment type="similarity">
    <text evidence="3">Belongs to the NPH3 family.</text>
</comment>
<keyword evidence="8" id="KW-1185">Reference proteome</keyword>
<evidence type="ECO:0000256" key="4">
    <source>
        <dbReference type="SAM" id="MobiDB-lite"/>
    </source>
</evidence>
<gene>
    <name evidence="7" type="ORF">CDL12_18897</name>
</gene>
<evidence type="ECO:0000313" key="8">
    <source>
        <dbReference type="Proteomes" id="UP000231279"/>
    </source>
</evidence>
<dbReference type="PROSITE" id="PS50097">
    <property type="entry name" value="BTB"/>
    <property type="match status" value="1"/>
</dbReference>
<dbReference type="OrthoDB" id="624345at2759"/>
<evidence type="ECO:0000256" key="1">
    <source>
        <dbReference type="ARBA" id="ARBA00004906"/>
    </source>
</evidence>
<evidence type="ECO:0000256" key="3">
    <source>
        <dbReference type="PROSITE-ProRule" id="PRU00982"/>
    </source>
</evidence>
<dbReference type="Pfam" id="PF00651">
    <property type="entry name" value="BTB"/>
    <property type="match status" value="1"/>
</dbReference>
<protein>
    <recommendedName>
        <fullName evidence="9">NPH3 domain-containing protein</fullName>
    </recommendedName>
</protein>
<feature type="region of interest" description="Disordered" evidence="4">
    <location>
        <begin position="506"/>
        <end position="528"/>
    </location>
</feature>
<dbReference type="InterPro" id="IPR027356">
    <property type="entry name" value="NPH3_dom"/>
</dbReference>
<keyword evidence="2" id="KW-0833">Ubl conjugation pathway</keyword>
<comment type="pathway">
    <text evidence="1">Protein modification; protein ubiquitination.</text>
</comment>
<dbReference type="EMBL" id="NKXS01003782">
    <property type="protein sequence ID" value="PIN08524.1"/>
    <property type="molecule type" value="Genomic_DNA"/>
</dbReference>
<dbReference type="GO" id="GO:0016567">
    <property type="term" value="P:protein ubiquitination"/>
    <property type="evidence" value="ECO:0007669"/>
    <property type="project" value="UniProtKB-UniPathway"/>
</dbReference>
<organism evidence="7 8">
    <name type="scientific">Handroanthus impetiginosus</name>
    <dbReference type="NCBI Taxonomy" id="429701"/>
    <lineage>
        <taxon>Eukaryota</taxon>
        <taxon>Viridiplantae</taxon>
        <taxon>Streptophyta</taxon>
        <taxon>Embryophyta</taxon>
        <taxon>Tracheophyta</taxon>
        <taxon>Spermatophyta</taxon>
        <taxon>Magnoliopsida</taxon>
        <taxon>eudicotyledons</taxon>
        <taxon>Gunneridae</taxon>
        <taxon>Pentapetalae</taxon>
        <taxon>asterids</taxon>
        <taxon>lamiids</taxon>
        <taxon>Lamiales</taxon>
        <taxon>Bignoniaceae</taxon>
        <taxon>Crescentiina</taxon>
        <taxon>Tabebuia alliance</taxon>
        <taxon>Handroanthus</taxon>
    </lineage>
</organism>
<evidence type="ECO:0000313" key="7">
    <source>
        <dbReference type="EMBL" id="PIN08524.1"/>
    </source>
</evidence>
<dbReference type="Gene3D" id="3.30.710.10">
    <property type="entry name" value="Potassium Channel Kv1.1, Chain A"/>
    <property type="match status" value="1"/>
</dbReference>
<name>A0A2G9GTA3_9LAMI</name>
<evidence type="ECO:0000256" key="2">
    <source>
        <dbReference type="ARBA" id="ARBA00022786"/>
    </source>
</evidence>
<dbReference type="AlphaFoldDB" id="A0A2G9GTA3"/>
<dbReference type="SUPFAM" id="SSF54695">
    <property type="entry name" value="POZ domain"/>
    <property type="match status" value="1"/>
</dbReference>
<dbReference type="InterPro" id="IPR011333">
    <property type="entry name" value="SKP1/BTB/POZ_sf"/>
</dbReference>
<dbReference type="Proteomes" id="UP000231279">
    <property type="component" value="Unassembled WGS sequence"/>
</dbReference>
<dbReference type="Pfam" id="PF03000">
    <property type="entry name" value="NPH3"/>
    <property type="match status" value="1"/>
</dbReference>
<dbReference type="PROSITE" id="PS51649">
    <property type="entry name" value="NPH3"/>
    <property type="match status" value="1"/>
</dbReference>
<proteinExistence type="inferred from homology"/>
<accession>A0A2G9GTA3</accession>
<dbReference type="InterPro" id="IPR000210">
    <property type="entry name" value="BTB/POZ_dom"/>
</dbReference>
<dbReference type="PANTHER" id="PTHR32370">
    <property type="entry name" value="OS12G0117600 PROTEIN"/>
    <property type="match status" value="1"/>
</dbReference>
<reference evidence="8" key="1">
    <citation type="journal article" date="2018" name="Gigascience">
        <title>Genome assembly of the Pink Ipe (Handroanthus impetiginosus, Bignoniaceae), a highly valued, ecologically keystone Neotropical timber forest tree.</title>
        <authorList>
            <person name="Silva-Junior O.B."/>
            <person name="Grattapaglia D."/>
            <person name="Novaes E."/>
            <person name="Collevatti R.G."/>
        </authorList>
    </citation>
    <scope>NUCLEOTIDE SEQUENCE [LARGE SCALE GENOMIC DNA]</scope>
    <source>
        <strain evidence="8">cv. UFG-1</strain>
    </source>
</reference>
<dbReference type="UniPathway" id="UPA00143"/>
<evidence type="ECO:0008006" key="9">
    <source>
        <dbReference type="Google" id="ProtNLM"/>
    </source>
</evidence>
<feature type="compositionally biased region" description="Basic and acidic residues" evidence="4">
    <location>
        <begin position="587"/>
        <end position="603"/>
    </location>
</feature>
<comment type="caution">
    <text evidence="7">The sequence shown here is derived from an EMBL/GenBank/DDBJ whole genome shotgun (WGS) entry which is preliminary data.</text>
</comment>
<evidence type="ECO:0000259" key="5">
    <source>
        <dbReference type="PROSITE" id="PS50097"/>
    </source>
</evidence>
<evidence type="ECO:0000259" key="6">
    <source>
        <dbReference type="PROSITE" id="PS51649"/>
    </source>
</evidence>
<sequence length="603" mass="67848">MGCMKLGSKADVFHLEGQSWLCTNGLPSDVCVKVGETSFHLHKFPLLSRSQLFDKLIQDHSISHKSKDERDVLSLNDLPGGAETFLLIAKFCYGVKFEITAVDIVREGNLISKTEVFLDEVLRSWADTLTVLKTCEEAPPLAEELHIISRCIDFLATKAYSEPTLSHWHMPGRGATWNGIPSTSKSCLKTDAWWYKDVAILKLPLFKRLIMAIGSKGLPSDRISGALFFYANCYLPLNCRQSSFRRSSFGQINPGPSSFSQINPGPTIPDLSDADQRMLIEEIIGILPDQKGAAPTNFLLQLLRTSMILHASASFREILERRIVAQLDQAVLEDLLILNAGYYTETFYAIECVERMFNNFSFVDHDSAGSNLNSVEGDDQSGGSSHSVTPTTIVGNLLDDYLAEVAPYVNLKLEQFMSLAGSIPDYARPLDDGLYRAIDRYLQMHSRLTDSEKERLCKLINCEKLSEEARKHVAQNDRLPMRFVLQVLLSDQQRIEKSMSRRFFVPNNPKNSRNSSRKMARKNNPTLPSKDILKLTDMREQVLELEQNCEDMKQEMVKKKKPVKTRGGWSNFCKGVVGLSCKPKSGNHQDKAVIDGKKDHQSK</sequence>
<dbReference type="InterPro" id="IPR043454">
    <property type="entry name" value="NPH3/RPT2-like"/>
</dbReference>
<feature type="domain" description="NPH3" evidence="6">
    <location>
        <begin position="192"/>
        <end position="494"/>
    </location>
</feature>
<feature type="domain" description="BTB" evidence="5">
    <location>
        <begin position="28"/>
        <end position="101"/>
    </location>
</feature>
<feature type="region of interest" description="Disordered" evidence="4">
    <location>
        <begin position="580"/>
        <end position="603"/>
    </location>
</feature>